<dbReference type="GO" id="GO:0004394">
    <property type="term" value="F:heparan sulfate 2-sulfotransferase activity"/>
    <property type="evidence" value="ECO:0007669"/>
    <property type="project" value="UniProtKB-ARBA"/>
</dbReference>
<evidence type="ECO:0000256" key="4">
    <source>
        <dbReference type="ARBA" id="ARBA00022679"/>
    </source>
</evidence>
<comment type="caution">
    <text evidence="13">The sequence shown here is derived from an EMBL/GenBank/DDBJ whole genome shotgun (WGS) entry which is preliminary data.</text>
</comment>
<dbReference type="PANTHER" id="PTHR12129:SF17">
    <property type="entry name" value="HEPARAN SULFATE 2-O-SULFOTRANSFERASE 1"/>
    <property type="match status" value="1"/>
</dbReference>
<dbReference type="FunCoup" id="A0A482WVA6">
    <property type="interactions" value="1411"/>
</dbReference>
<evidence type="ECO:0000256" key="2">
    <source>
        <dbReference type="ARBA" id="ARBA00010569"/>
    </source>
</evidence>
<dbReference type="GO" id="GO:0015012">
    <property type="term" value="P:heparan sulfate proteoglycan biosynthetic process"/>
    <property type="evidence" value="ECO:0007669"/>
    <property type="project" value="UniProtKB-ARBA"/>
</dbReference>
<keyword evidence="10" id="KW-1015">Disulfide bond</keyword>
<evidence type="ECO:0000256" key="9">
    <source>
        <dbReference type="ARBA" id="ARBA00023136"/>
    </source>
</evidence>
<keyword evidence="8" id="KW-0333">Golgi apparatus</keyword>
<reference evidence="13 14" key="1">
    <citation type="journal article" date="2017" name="Gigascience">
        <title>Genome sequence of the small brown planthopper, Laodelphax striatellus.</title>
        <authorList>
            <person name="Zhu J."/>
            <person name="Jiang F."/>
            <person name="Wang X."/>
            <person name="Yang P."/>
            <person name="Bao Y."/>
            <person name="Zhao W."/>
            <person name="Wang W."/>
            <person name="Lu H."/>
            <person name="Wang Q."/>
            <person name="Cui N."/>
            <person name="Li J."/>
            <person name="Chen X."/>
            <person name="Luo L."/>
            <person name="Yu J."/>
            <person name="Kang L."/>
            <person name="Cui F."/>
        </authorList>
    </citation>
    <scope>NUCLEOTIDE SEQUENCE [LARGE SCALE GENOMIC DNA]</scope>
    <source>
        <strain evidence="13">Lst14</strain>
    </source>
</reference>
<evidence type="ECO:0000256" key="6">
    <source>
        <dbReference type="ARBA" id="ARBA00022968"/>
    </source>
</evidence>
<dbReference type="EMBL" id="QKKF02023962">
    <property type="protein sequence ID" value="RZF37545.1"/>
    <property type="molecule type" value="Genomic_DNA"/>
</dbReference>
<gene>
    <name evidence="13" type="ORF">LSTR_LSTR008583</name>
</gene>
<comment type="similarity">
    <text evidence="2">Belongs to the sulfotransferase 3 family.</text>
</comment>
<dbReference type="OrthoDB" id="10019582at2759"/>
<dbReference type="GO" id="GO:0000139">
    <property type="term" value="C:Golgi membrane"/>
    <property type="evidence" value="ECO:0007669"/>
    <property type="project" value="UniProtKB-SubCell"/>
</dbReference>
<feature type="transmembrane region" description="Helical" evidence="12">
    <location>
        <begin position="12"/>
        <end position="30"/>
    </location>
</feature>
<dbReference type="AlphaFoldDB" id="A0A482WVA6"/>
<keyword evidence="7 12" id="KW-1133">Transmembrane helix</keyword>
<accession>A0A482WVA6</accession>
<evidence type="ECO:0000313" key="14">
    <source>
        <dbReference type="Proteomes" id="UP000291343"/>
    </source>
</evidence>
<dbReference type="InterPro" id="IPR005331">
    <property type="entry name" value="Sulfotransferase"/>
</dbReference>
<organism evidence="13 14">
    <name type="scientific">Laodelphax striatellus</name>
    <name type="common">Small brown planthopper</name>
    <name type="synonym">Delphax striatella</name>
    <dbReference type="NCBI Taxonomy" id="195883"/>
    <lineage>
        <taxon>Eukaryota</taxon>
        <taxon>Metazoa</taxon>
        <taxon>Ecdysozoa</taxon>
        <taxon>Arthropoda</taxon>
        <taxon>Hexapoda</taxon>
        <taxon>Insecta</taxon>
        <taxon>Pterygota</taxon>
        <taxon>Neoptera</taxon>
        <taxon>Paraneoptera</taxon>
        <taxon>Hemiptera</taxon>
        <taxon>Auchenorrhyncha</taxon>
        <taxon>Fulgoroidea</taxon>
        <taxon>Delphacidae</taxon>
        <taxon>Criomorphinae</taxon>
        <taxon>Laodelphax</taxon>
    </lineage>
</organism>
<keyword evidence="14" id="KW-1185">Reference proteome</keyword>
<keyword evidence="5 12" id="KW-0812">Transmembrane</keyword>
<evidence type="ECO:0000256" key="7">
    <source>
        <dbReference type="ARBA" id="ARBA00022989"/>
    </source>
</evidence>
<comment type="subcellular location">
    <subcellularLocation>
        <location evidence="1">Golgi apparatus membrane</location>
        <topology evidence="1">Single-pass type II membrane protein</topology>
    </subcellularLocation>
</comment>
<dbReference type="InterPro" id="IPR027417">
    <property type="entry name" value="P-loop_NTPase"/>
</dbReference>
<keyword evidence="11" id="KW-0325">Glycoprotein</keyword>
<dbReference type="SUPFAM" id="SSF52540">
    <property type="entry name" value="P-loop containing nucleoside triphosphate hydrolases"/>
    <property type="match status" value="1"/>
</dbReference>
<dbReference type="Gene3D" id="3.40.50.300">
    <property type="entry name" value="P-loop containing nucleotide triphosphate hydrolases"/>
    <property type="match status" value="1"/>
</dbReference>
<dbReference type="InParanoid" id="A0A482WVA6"/>
<evidence type="ECO:0000313" key="13">
    <source>
        <dbReference type="EMBL" id="RZF37545.1"/>
    </source>
</evidence>
<evidence type="ECO:0000256" key="8">
    <source>
        <dbReference type="ARBA" id="ARBA00023034"/>
    </source>
</evidence>
<evidence type="ECO:0000256" key="1">
    <source>
        <dbReference type="ARBA" id="ARBA00004323"/>
    </source>
</evidence>
<proteinExistence type="inferred from homology"/>
<evidence type="ECO:0000256" key="10">
    <source>
        <dbReference type="ARBA" id="ARBA00023157"/>
    </source>
</evidence>
<keyword evidence="6" id="KW-0735">Signal-anchor</keyword>
<sequence length="359" mass="42260">MYLRGFGLGLYNQIWLLITVSVFVITVLFYEMKIDRFENNRISLEASLARYQKLEGVNQKQALRNNSFLHDDAIIVYNRVPKTASTSFVNIAYDLCKRNGFNVLHLNITGNLHIMSLADQARFIWNVTHWDVKKPAFYHGHVGFIDFQRFGSTQRPIYINLLRRPLDRLVSYYYFLRFGDNYRPHLVRRKHGDKMTFDECVEQDLPDCNPDQMWLQIPFLCGHSADCWTPGNAWALEEAKRNLISQYLVVGVMEQLSDFIAILEATLPGFFRGAVEHFKHSKKAHLRKTNQKLKPKESTIKKIEESRVWKMENELYEFALEQFEFLKRKMTVNKDGELIDKGQQFMYEKISPKSQSKYS</sequence>
<comment type="subunit">
    <text evidence="3">Homotrimer.</text>
</comment>
<dbReference type="PANTHER" id="PTHR12129">
    <property type="entry name" value="HEPARAN SULFATE 2-O-SULFOTRANSFERASE"/>
    <property type="match status" value="1"/>
</dbReference>
<dbReference type="SMR" id="A0A482WVA6"/>
<evidence type="ECO:0000256" key="12">
    <source>
        <dbReference type="SAM" id="Phobius"/>
    </source>
</evidence>
<dbReference type="Pfam" id="PF03567">
    <property type="entry name" value="Sulfotransfer_2"/>
    <property type="match status" value="1"/>
</dbReference>
<evidence type="ECO:0000256" key="5">
    <source>
        <dbReference type="ARBA" id="ARBA00022692"/>
    </source>
</evidence>
<keyword evidence="4" id="KW-0808">Transferase</keyword>
<evidence type="ECO:0008006" key="15">
    <source>
        <dbReference type="Google" id="ProtNLM"/>
    </source>
</evidence>
<keyword evidence="9 12" id="KW-0472">Membrane</keyword>
<dbReference type="STRING" id="195883.A0A482WVA6"/>
<name>A0A482WVA6_LAOST</name>
<dbReference type="Proteomes" id="UP000291343">
    <property type="component" value="Unassembled WGS sequence"/>
</dbReference>
<protein>
    <recommendedName>
        <fullName evidence="15">Heparan sulfate 2-O-sulfotransferase</fullName>
    </recommendedName>
</protein>
<dbReference type="InterPro" id="IPR007734">
    <property type="entry name" value="Heparan_SO4_2-O-STrfase"/>
</dbReference>
<evidence type="ECO:0000256" key="3">
    <source>
        <dbReference type="ARBA" id="ARBA00011233"/>
    </source>
</evidence>
<evidence type="ECO:0000256" key="11">
    <source>
        <dbReference type="ARBA" id="ARBA00023180"/>
    </source>
</evidence>
<dbReference type="FunFam" id="3.40.50.300:FF:001418">
    <property type="entry name" value="Heparan sulfate 2-o-sulfotransferase"/>
    <property type="match status" value="1"/>
</dbReference>